<dbReference type="InterPro" id="IPR000944">
    <property type="entry name" value="Tscrpt_reg_Rrf2"/>
</dbReference>
<dbReference type="EMBL" id="CP007739">
    <property type="protein sequence ID" value="AIE61272.1"/>
    <property type="molecule type" value="Genomic_DNA"/>
</dbReference>
<organism evidence="1 2">
    <name type="scientific">Bacillus methanolicus (strain MGA3 / ATCC 53907)</name>
    <dbReference type="NCBI Taxonomy" id="796606"/>
    <lineage>
        <taxon>Bacteria</taxon>
        <taxon>Bacillati</taxon>
        <taxon>Bacillota</taxon>
        <taxon>Bacilli</taxon>
        <taxon>Bacillales</taxon>
        <taxon>Bacillaceae</taxon>
        <taxon>Bacillus</taxon>
    </lineage>
</organism>
<dbReference type="PROSITE" id="PS51197">
    <property type="entry name" value="HTH_RRF2_2"/>
    <property type="match status" value="1"/>
</dbReference>
<proteinExistence type="predicted"/>
<accession>I3DUC1</accession>
<dbReference type="Pfam" id="PF02082">
    <property type="entry name" value="Rrf2"/>
    <property type="match status" value="1"/>
</dbReference>
<dbReference type="NCBIfam" id="TIGR00738">
    <property type="entry name" value="rrf2_super"/>
    <property type="match status" value="1"/>
</dbReference>
<dbReference type="PANTHER" id="PTHR33221">
    <property type="entry name" value="WINGED HELIX-TURN-HELIX TRANSCRIPTIONAL REGULATOR, RRF2 FAMILY"/>
    <property type="match status" value="1"/>
</dbReference>
<dbReference type="InterPro" id="IPR036390">
    <property type="entry name" value="WH_DNA-bd_sf"/>
</dbReference>
<dbReference type="Proteomes" id="UP000027602">
    <property type="component" value="Chromosome"/>
</dbReference>
<dbReference type="SMR" id="I3DUC1"/>
<dbReference type="PANTHER" id="PTHR33221:SF15">
    <property type="entry name" value="HTH-TYPE TRANSCRIPTIONAL REGULATOR YWGB-RELATED"/>
    <property type="match status" value="1"/>
</dbReference>
<dbReference type="OrthoDB" id="3242805at2"/>
<evidence type="ECO:0000313" key="2">
    <source>
        <dbReference type="Proteomes" id="UP000027602"/>
    </source>
</evidence>
<name>I3DUC1_BACMM</name>
<dbReference type="GO" id="GO:0003700">
    <property type="term" value="F:DNA-binding transcription factor activity"/>
    <property type="evidence" value="ECO:0007669"/>
    <property type="project" value="TreeGrafter"/>
</dbReference>
<dbReference type="GO" id="GO:0005829">
    <property type="term" value="C:cytosol"/>
    <property type="evidence" value="ECO:0007669"/>
    <property type="project" value="TreeGrafter"/>
</dbReference>
<reference evidence="1 2" key="1">
    <citation type="journal article" date="2015" name="BMC Genomics">
        <title>Transcriptome analysis of thermophilic methylotrophic Bacillus methanolicus MGA3 using RNA-sequencing provides detailed insights into its previously uncharted transcriptional landscape.</title>
        <authorList>
            <person name="Irla M."/>
            <person name="Neshat A."/>
            <person name="Brautaset T."/>
            <person name="Ruckert C."/>
            <person name="Kalinowski J."/>
            <person name="Wendisch V.F."/>
        </authorList>
    </citation>
    <scope>NUCLEOTIDE SEQUENCE [LARGE SCALE GENOMIC DNA]</scope>
    <source>
        <strain evidence="2">MGA3 / ATCC 53907</strain>
    </source>
</reference>
<dbReference type="Gene3D" id="1.10.10.10">
    <property type="entry name" value="Winged helix-like DNA-binding domain superfamily/Winged helix DNA-binding domain"/>
    <property type="match status" value="1"/>
</dbReference>
<dbReference type="eggNOG" id="COG1959">
    <property type="taxonomic scope" value="Bacteria"/>
</dbReference>
<gene>
    <name evidence="1" type="ORF">BMMGA3_14570</name>
</gene>
<dbReference type="InterPro" id="IPR036388">
    <property type="entry name" value="WH-like_DNA-bd_sf"/>
</dbReference>
<dbReference type="AlphaFoldDB" id="I3DUC1"/>
<sequence>MNSDFSIAVHCVAYLATRSEQRVTSEDIAQSITVHPVRLRKILSLLRKENIIVSKEGAKGGFSLKEKPENITLDKIFMITSEGTLLPKCPEGNESCIVGKNLSSILLNIFEEAEEHLMNYLKRITIQDIIKEIKNR</sequence>
<evidence type="ECO:0000313" key="1">
    <source>
        <dbReference type="EMBL" id="AIE61272.1"/>
    </source>
</evidence>
<dbReference type="SUPFAM" id="SSF46785">
    <property type="entry name" value="Winged helix' DNA-binding domain"/>
    <property type="match status" value="1"/>
</dbReference>
<keyword evidence="2" id="KW-1185">Reference proteome</keyword>
<dbReference type="HOGENOM" id="CLU_107144_4_3_9"/>
<dbReference type="KEGG" id="bmet:BMMGA3_14570"/>
<dbReference type="STRING" id="796606.BMMGA3_14570"/>
<protein>
    <submittedName>
        <fullName evidence="1">Transcriptional regulator, BadM/Rrf2 family protein</fullName>
    </submittedName>
</protein>
<dbReference type="RefSeq" id="WP_003349446.1">
    <property type="nucleotide sequence ID" value="NZ_ADWW01000005.1"/>
</dbReference>